<evidence type="ECO:0000256" key="9">
    <source>
        <dbReference type="RuleBase" id="RU003357"/>
    </source>
</evidence>
<dbReference type="Gene3D" id="2.60.40.1120">
    <property type="entry name" value="Carboxypeptidase-like, regulatory domain"/>
    <property type="match status" value="1"/>
</dbReference>
<dbReference type="InterPro" id="IPR023996">
    <property type="entry name" value="TonB-dep_OMP_SusC/RagA"/>
</dbReference>
<comment type="caution">
    <text evidence="13">The sequence shown here is derived from an EMBL/GenBank/DDBJ whole genome shotgun (WGS) entry which is preliminary data.</text>
</comment>
<dbReference type="EMBL" id="VDCS01000006">
    <property type="protein sequence ID" value="TNJ45023.1"/>
    <property type="molecule type" value="Genomic_DNA"/>
</dbReference>
<dbReference type="Pfam" id="PF00593">
    <property type="entry name" value="TonB_dep_Rec_b-barrel"/>
    <property type="match status" value="1"/>
</dbReference>
<protein>
    <submittedName>
        <fullName evidence="13">TonB-dependent receptor</fullName>
    </submittedName>
</protein>
<keyword evidence="10" id="KW-0732">Signal</keyword>
<evidence type="ECO:0000256" key="2">
    <source>
        <dbReference type="ARBA" id="ARBA00022448"/>
    </source>
</evidence>
<feature type="signal peptide" evidence="10">
    <location>
        <begin position="1"/>
        <end position="39"/>
    </location>
</feature>
<keyword evidence="14" id="KW-1185">Reference proteome</keyword>
<dbReference type="NCBIfam" id="TIGR04057">
    <property type="entry name" value="SusC_RagA_signa"/>
    <property type="match status" value="1"/>
</dbReference>
<dbReference type="Proteomes" id="UP000308713">
    <property type="component" value="Unassembled WGS sequence"/>
</dbReference>
<dbReference type="Pfam" id="PF13715">
    <property type="entry name" value="CarbopepD_reg_2"/>
    <property type="match status" value="1"/>
</dbReference>
<evidence type="ECO:0000256" key="7">
    <source>
        <dbReference type="ARBA" id="ARBA00023237"/>
    </source>
</evidence>
<dbReference type="Gene3D" id="2.40.170.20">
    <property type="entry name" value="TonB-dependent receptor, beta-barrel domain"/>
    <property type="match status" value="1"/>
</dbReference>
<dbReference type="FunFam" id="2.170.130.10:FF:000003">
    <property type="entry name" value="SusC/RagA family TonB-linked outer membrane protein"/>
    <property type="match status" value="1"/>
</dbReference>
<dbReference type="PROSITE" id="PS52016">
    <property type="entry name" value="TONB_DEPENDENT_REC_3"/>
    <property type="match status" value="1"/>
</dbReference>
<dbReference type="GO" id="GO:0009279">
    <property type="term" value="C:cell outer membrane"/>
    <property type="evidence" value="ECO:0007669"/>
    <property type="project" value="UniProtKB-SubCell"/>
</dbReference>
<keyword evidence="5 9" id="KW-0798">TonB box</keyword>
<dbReference type="SUPFAM" id="SSF49464">
    <property type="entry name" value="Carboxypeptidase regulatory domain-like"/>
    <property type="match status" value="1"/>
</dbReference>
<keyword evidence="2 8" id="KW-0813">Transport</keyword>
<evidence type="ECO:0000259" key="12">
    <source>
        <dbReference type="Pfam" id="PF07715"/>
    </source>
</evidence>
<dbReference type="InterPro" id="IPR008969">
    <property type="entry name" value="CarboxyPept-like_regulatory"/>
</dbReference>
<comment type="similarity">
    <text evidence="8 9">Belongs to the TonB-dependent receptor family.</text>
</comment>
<name>A0A5C4SM00_9FLAO</name>
<evidence type="ECO:0000256" key="3">
    <source>
        <dbReference type="ARBA" id="ARBA00022452"/>
    </source>
</evidence>
<gene>
    <name evidence="13" type="ORF">FGF67_07660</name>
</gene>
<evidence type="ECO:0000256" key="5">
    <source>
        <dbReference type="ARBA" id="ARBA00023077"/>
    </source>
</evidence>
<keyword evidence="3 8" id="KW-1134">Transmembrane beta strand</keyword>
<dbReference type="InterPro" id="IPR039426">
    <property type="entry name" value="TonB-dep_rcpt-like"/>
</dbReference>
<feature type="domain" description="TonB-dependent receptor plug" evidence="12">
    <location>
        <begin position="132"/>
        <end position="240"/>
    </location>
</feature>
<reference evidence="13 14" key="1">
    <citation type="submission" date="2019-05" db="EMBL/GenBank/DDBJ databases">
        <title>Tamlana fucoidanivorans sp. nov., isolated from the surface of algae collected from Fujian province in China.</title>
        <authorList>
            <person name="Li J."/>
        </authorList>
    </citation>
    <scope>NUCLEOTIDE SEQUENCE [LARGE SCALE GENOMIC DNA]</scope>
    <source>
        <strain evidence="13 14">CW2-9</strain>
    </source>
</reference>
<organism evidence="13 14">
    <name type="scientific">Allotamlana fucoidanivorans</name>
    <dbReference type="NCBI Taxonomy" id="2583814"/>
    <lineage>
        <taxon>Bacteria</taxon>
        <taxon>Pseudomonadati</taxon>
        <taxon>Bacteroidota</taxon>
        <taxon>Flavobacteriia</taxon>
        <taxon>Flavobacteriales</taxon>
        <taxon>Flavobacteriaceae</taxon>
        <taxon>Allotamlana</taxon>
    </lineage>
</organism>
<comment type="subcellular location">
    <subcellularLocation>
        <location evidence="1 8">Cell outer membrane</location>
        <topology evidence="1 8">Multi-pass membrane protein</topology>
    </subcellularLocation>
</comment>
<feature type="chain" id="PRO_5023059231" evidence="10">
    <location>
        <begin position="40"/>
        <end position="1063"/>
    </location>
</feature>
<dbReference type="AlphaFoldDB" id="A0A5C4SM00"/>
<dbReference type="InterPro" id="IPR023997">
    <property type="entry name" value="TonB-dep_OMP_SusC/RagA_CS"/>
</dbReference>
<dbReference type="InterPro" id="IPR000531">
    <property type="entry name" value="Beta-barrel_TonB"/>
</dbReference>
<keyword evidence="7 8" id="KW-0998">Cell outer membrane</keyword>
<keyword evidence="6 8" id="KW-0472">Membrane</keyword>
<accession>A0A5C4SM00</accession>
<evidence type="ECO:0000256" key="8">
    <source>
        <dbReference type="PROSITE-ProRule" id="PRU01360"/>
    </source>
</evidence>
<evidence type="ECO:0000256" key="1">
    <source>
        <dbReference type="ARBA" id="ARBA00004571"/>
    </source>
</evidence>
<keyword evidence="13" id="KW-0675">Receptor</keyword>
<dbReference type="SUPFAM" id="SSF56935">
    <property type="entry name" value="Porins"/>
    <property type="match status" value="1"/>
</dbReference>
<dbReference type="InterPro" id="IPR012910">
    <property type="entry name" value="Plug_dom"/>
</dbReference>
<dbReference type="NCBIfam" id="TIGR04056">
    <property type="entry name" value="OMP_RagA_SusC"/>
    <property type="match status" value="1"/>
</dbReference>
<dbReference type="Pfam" id="PF07715">
    <property type="entry name" value="Plug"/>
    <property type="match status" value="1"/>
</dbReference>
<sequence>MLKLKLKMKQKFESRCFVSLLTLTMVLILSSFTAQNLQAQNKISGTVKDATGMPLPGVNVIQKGTTNGTVTDFDGNYSLLLKEGKQTMVFSFIGFQTKEIAVGSNSTLDVLLEEDVESLDEVVIVGYGTQKKESVVGAISQIKGEDLVERVAGITNVEEALQGNLPGVTAIQGSGVPGRNDMQIYIRGQASWNGSGQPLILVDGVQRSIDNLDFNDIENISVLKDASATAVFGVQGADGVILVTTKRGQKGKAQLSLTANTTLKTISKLPEKLDAFDAIMQANSSVLRELAQDEASWDLFRPYAIADKYRNPANEQERFIYPNVNWQDQITKDMAFDYRVNLSVRGGGNDAKYFGSLAYQKVSDIFDGKRYNNGKGYESEFSYDRFNFRSNIDFNITKTTELSVNLGGFLGIQQTPGSLNLVTNSIYELAPNAYTPLYPDGLFGRDERDIFANTNPIVTLTNTGYDTNTTFQVNTDFILKQDLAFITKGLTFQGRFSLDNQSTSRQRLRDPGADGQENVVYRIYDRDFNELFDSPDGVNDFSFVPSPWDLEAATIFEGNEGSSSQRIVRNLLYDASINYSATFNDKHSVTGLILARRQQRATGSQFPIYREDWVSRVTYDYDKRYFLDISGAYNGSEKFGPGFRFDLFPALAAGWTASNEAFMENADWLDKLKFRGSYGKIGNDRGGARFEYQSSWESGGGAFLQSGSGQGNQRSPYVFFKEGNVGNPDLQWETALKYNVGVELGVFKNLITAEFDYFGEDRTNIFIPSDDRAVPDWFGAKPPAFNGGEVEVKGYEIVLGVNHTFSSGLNLFGNYNFTYAKDKVIKREDPELRPFYQKREGYPIGQPRSAIPGNILTSWDDVYSSTPQVNGQEFTRLGYYNLHDYDGDGVYNSQFDNVPFGYPTRPFKTWAATVGAKYKGWSLSVQLYGTQNTNRNYTSRTFTNQTDTFFAHELDYWTKYNPTATRTQPAFSVNQGATDPRRNFFDGSLTRVRSVALGYSVPKAACEKMGVKGLRFFANGNNLFLWTDLPDDREFNSSQTQDSSFRGDYPTLIRFNFGFNLDF</sequence>
<evidence type="ECO:0000313" key="14">
    <source>
        <dbReference type="Proteomes" id="UP000308713"/>
    </source>
</evidence>
<feature type="domain" description="TonB-dependent receptor-like beta-barrel" evidence="11">
    <location>
        <begin position="433"/>
        <end position="927"/>
    </location>
</feature>
<dbReference type="InterPro" id="IPR036942">
    <property type="entry name" value="Beta-barrel_TonB_sf"/>
</dbReference>
<dbReference type="InterPro" id="IPR037066">
    <property type="entry name" value="Plug_dom_sf"/>
</dbReference>
<dbReference type="Gene3D" id="2.170.130.10">
    <property type="entry name" value="TonB-dependent receptor, plug domain"/>
    <property type="match status" value="1"/>
</dbReference>
<evidence type="ECO:0000259" key="11">
    <source>
        <dbReference type="Pfam" id="PF00593"/>
    </source>
</evidence>
<keyword evidence="4 8" id="KW-0812">Transmembrane</keyword>
<evidence type="ECO:0000256" key="6">
    <source>
        <dbReference type="ARBA" id="ARBA00023136"/>
    </source>
</evidence>
<evidence type="ECO:0000313" key="13">
    <source>
        <dbReference type="EMBL" id="TNJ45023.1"/>
    </source>
</evidence>
<evidence type="ECO:0000256" key="10">
    <source>
        <dbReference type="SAM" id="SignalP"/>
    </source>
</evidence>
<evidence type="ECO:0000256" key="4">
    <source>
        <dbReference type="ARBA" id="ARBA00022692"/>
    </source>
</evidence>
<proteinExistence type="inferred from homology"/>